<proteinExistence type="predicted"/>
<dbReference type="EnsemblPlants" id="EMT28897">
    <property type="protein sequence ID" value="EMT28897"/>
    <property type="gene ID" value="F775_23790"/>
</dbReference>
<accession>M8CN61</accession>
<protein>
    <submittedName>
        <fullName evidence="1">Uncharacterized protein</fullName>
    </submittedName>
</protein>
<evidence type="ECO:0000313" key="1">
    <source>
        <dbReference type="EnsemblPlants" id="EMT28897"/>
    </source>
</evidence>
<reference evidence="1" key="1">
    <citation type="submission" date="2015-06" db="UniProtKB">
        <authorList>
            <consortium name="EnsemblPlants"/>
        </authorList>
    </citation>
    <scope>IDENTIFICATION</scope>
</reference>
<dbReference type="AlphaFoldDB" id="M8CN61"/>
<organism evidence="1">
    <name type="scientific">Aegilops tauschii</name>
    <name type="common">Tausch's goatgrass</name>
    <name type="synonym">Aegilops squarrosa</name>
    <dbReference type="NCBI Taxonomy" id="37682"/>
    <lineage>
        <taxon>Eukaryota</taxon>
        <taxon>Viridiplantae</taxon>
        <taxon>Streptophyta</taxon>
        <taxon>Embryophyta</taxon>
        <taxon>Tracheophyta</taxon>
        <taxon>Spermatophyta</taxon>
        <taxon>Magnoliopsida</taxon>
        <taxon>Liliopsida</taxon>
        <taxon>Poales</taxon>
        <taxon>Poaceae</taxon>
        <taxon>BOP clade</taxon>
        <taxon>Pooideae</taxon>
        <taxon>Triticodae</taxon>
        <taxon>Triticeae</taxon>
        <taxon>Triticinae</taxon>
        <taxon>Aegilops</taxon>
    </lineage>
</organism>
<name>M8CN61_AEGTA</name>
<sequence>MTILMNWPWQRETATRDPETLWGLIDKKSSGHHAVQAKPLVLKDRLTKARKESVAR</sequence>